<reference evidence="14" key="1">
    <citation type="submission" date="2022-12" db="EMBL/GenBank/DDBJ databases">
        <authorList>
            <person name="Petersen C."/>
        </authorList>
    </citation>
    <scope>NUCLEOTIDE SEQUENCE</scope>
    <source>
        <strain evidence="14">IBT 15544</strain>
    </source>
</reference>
<organism evidence="14 15">
    <name type="scientific">Penicillium cinerascens</name>
    <dbReference type="NCBI Taxonomy" id="70096"/>
    <lineage>
        <taxon>Eukaryota</taxon>
        <taxon>Fungi</taxon>
        <taxon>Dikarya</taxon>
        <taxon>Ascomycota</taxon>
        <taxon>Pezizomycotina</taxon>
        <taxon>Eurotiomycetes</taxon>
        <taxon>Eurotiomycetidae</taxon>
        <taxon>Eurotiales</taxon>
        <taxon>Aspergillaceae</taxon>
        <taxon>Penicillium</taxon>
    </lineage>
</organism>
<feature type="transmembrane region" description="Helical" evidence="11">
    <location>
        <begin position="161"/>
        <end position="179"/>
    </location>
</feature>
<comment type="similarity">
    <text evidence="2">Belongs to the ABC transporter superfamily. ABCC family. Conjugate transporter (TC 3.A.1.208) subfamily.</text>
</comment>
<proteinExistence type="inferred from homology"/>
<keyword evidence="5 11" id="KW-0812">Transmembrane</keyword>
<dbReference type="FunFam" id="1.20.1560.10:FF:000066">
    <property type="entry name" value="ABC multidrug transporter (Eurofung)"/>
    <property type="match status" value="1"/>
</dbReference>
<dbReference type="PANTHER" id="PTHR24223:SF399">
    <property type="entry name" value="ABC TRANSPORTER ATNG"/>
    <property type="match status" value="1"/>
</dbReference>
<sequence length="1449" mass="160668">MSLSRAPCSVADEDVFGPVVTGSCRNGFDFTLLFEESILTLLPISIFLLIASARIWVLRRASEKVNRSWLYAAKEISLLLHVALQLVILFLWIQPSAPKTRATIPTALATLFAFLVVIYLSHLEHVRSLRPSTILCGFLGLNSLLDLARLRTLSFMPHNRLMTSLFAVGWIGKVVILVLESTEKRALLKKPFEGSALEATSGIFSRSLFWWLNGLLRKGSKTTLTVESLPELDEDMKEASNPQDLIEKWKNANKYRPNALLWTFASHYKWAFLAGVLPRLGYTFFTFAQPFLVERVLDFMTEPEHVNSDNYARGLVAAYAIVYVGIAISYAVYTHKVYRLIAMIRGSLVTLIFDKTLRMSTSAISDATAVTLMSTDIERIGDGLLDVHEIYGNFTEVVISLWLLARLLNVATIASTVVVVVCMVAGIPLAIASGNAQGTWLDAVEERVAVTSKVLGVMKNIKMTGLTNTFTNNIRDLRSQEIKASFLFRLYAVIVITVSWVSTALAPVFGFGVYILLAQAHESTTLTNGMAFSALTLFALLDQPMISFVVGSEDIMAVVNCFQRIQKHLLETERVDCRLTHSPQSPTLIDVEPIIKRSREGPFCAIIRNVSAGWSVDDEPVLHNLSVDIPAKGITMIVGPVGCGKSTLLRMLLGEISESSGTVSTTYQSSAYCSQSPWITFGTVQHNIVGASQWDSRWYDRIVQACALQADLRQLPAGDQTKVGVRGSRLSGGQQIRVALARALYSREHVLILDDALTGLDRDTENSILSSVFGPQGLVEQSAQTVIMATNSAHHLSHANFIISLNERGQLIEQGSYEDLMASNGYVSTLAGTSTRASTTRAPDVVFDDETLQDLSLEDQETDTTSRQAGDWSIYLYYFQNIGWPLLSLFFFCSVLFTFALIFPQIWLQWWTVANEARPNGNIGYWLGGYSALGVLTLLSSFLANWVFEMIIVPKTARQFHEILLGTTMKATTSFLTSTDIGATTNRQGLLYRFSQDLELIDGELPSAFESTVQAVLGCLVEGFLVFFGSSYITAAVIPVCILAVYYVARYYVRTSRQIRLLEIEAKAPLFSQFLEALSGLPSIRAYGWVEHYQRQNQIALDASQRPYYTLICIQRWLNLVLDLIVAGIAIVVIAVATSMRGSSLNLLGIALFNIVNFSSTLQTLVTEWTGLETSIGAVSRIRSYVRHTRTEDLDSETELLPDSWPEHGHVEMLNVSASYDASSGPVLKDINLNISAGEKVALCGRTGSGKSSLISTFLRILDLKSGSIFIDNVDISRVSRSHVRSRLNTIPQQAFFLHGTIRFNVNPQGDLKDESIIDALRAVNLWTYIESKGGLDEDMSEGLLSHGQQQLFCLARALCKPSRIVIMDEATSSVDSETDKLMQQVIRTHFKDHTIITIAHKLDTILDYDKVAFLEQGRVVEFDTPRALLAREGSSFKAMFDSFRHPSE</sequence>
<keyword evidence="7" id="KW-0067">ATP-binding</keyword>
<dbReference type="InterPro" id="IPR011527">
    <property type="entry name" value="ABC1_TM_dom"/>
</dbReference>
<evidence type="ECO:0000313" key="14">
    <source>
        <dbReference type="EMBL" id="KAJ5219059.1"/>
    </source>
</evidence>
<dbReference type="FunFam" id="3.40.50.300:FF:000838">
    <property type="entry name" value="ABC multidrug transporter (Eurofung)"/>
    <property type="match status" value="1"/>
</dbReference>
<dbReference type="SMART" id="SM00382">
    <property type="entry name" value="AAA"/>
    <property type="match status" value="2"/>
</dbReference>
<dbReference type="PROSITE" id="PS00211">
    <property type="entry name" value="ABC_TRANSPORTER_1"/>
    <property type="match status" value="1"/>
</dbReference>
<feature type="domain" description="ABC transporter" evidence="12">
    <location>
        <begin position="607"/>
        <end position="833"/>
    </location>
</feature>
<feature type="transmembrane region" description="Helical" evidence="11">
    <location>
        <begin position="923"/>
        <end position="948"/>
    </location>
</feature>
<keyword evidence="15" id="KW-1185">Reference proteome</keyword>
<dbReference type="GO" id="GO:0005886">
    <property type="term" value="C:plasma membrane"/>
    <property type="evidence" value="ECO:0007669"/>
    <property type="project" value="UniProtKB-SubCell"/>
</dbReference>
<evidence type="ECO:0000256" key="9">
    <source>
        <dbReference type="ARBA" id="ARBA00023136"/>
    </source>
</evidence>
<dbReference type="CDD" id="cd03244">
    <property type="entry name" value="ABCC_MRP_domain2"/>
    <property type="match status" value="1"/>
</dbReference>
<feature type="transmembrane region" description="Helical" evidence="11">
    <location>
        <begin position="1024"/>
        <end position="1049"/>
    </location>
</feature>
<dbReference type="GO" id="GO:0140359">
    <property type="term" value="F:ABC-type transporter activity"/>
    <property type="evidence" value="ECO:0007669"/>
    <property type="project" value="InterPro"/>
</dbReference>
<keyword evidence="14" id="KW-0378">Hydrolase</keyword>
<dbReference type="InterPro" id="IPR036640">
    <property type="entry name" value="ABC1_TM_sf"/>
</dbReference>
<keyword evidence="4" id="KW-1003">Cell membrane</keyword>
<dbReference type="GO" id="GO:0005524">
    <property type="term" value="F:ATP binding"/>
    <property type="evidence" value="ECO:0007669"/>
    <property type="project" value="UniProtKB-KW"/>
</dbReference>
<dbReference type="OrthoDB" id="6500128at2759"/>
<dbReference type="EMBL" id="JAPQKR010000004">
    <property type="protein sequence ID" value="KAJ5219059.1"/>
    <property type="molecule type" value="Genomic_DNA"/>
</dbReference>
<feature type="domain" description="ABC transporter" evidence="12">
    <location>
        <begin position="1211"/>
        <end position="1442"/>
    </location>
</feature>
<feature type="transmembrane region" description="Helical" evidence="11">
    <location>
        <begin position="311"/>
        <end position="333"/>
    </location>
</feature>
<dbReference type="Pfam" id="PF24357">
    <property type="entry name" value="TMD0_ABC"/>
    <property type="match status" value="1"/>
</dbReference>
<evidence type="ECO:0000256" key="1">
    <source>
        <dbReference type="ARBA" id="ARBA00004651"/>
    </source>
</evidence>
<feature type="transmembrane region" description="Helical" evidence="11">
    <location>
        <begin position="490"/>
        <end position="517"/>
    </location>
</feature>
<feature type="transmembrane region" description="Helical" evidence="11">
    <location>
        <begin position="882"/>
        <end position="903"/>
    </location>
</feature>
<dbReference type="PROSITE" id="PS50893">
    <property type="entry name" value="ABC_TRANSPORTER_2"/>
    <property type="match status" value="2"/>
</dbReference>
<dbReference type="Gene3D" id="3.40.50.300">
    <property type="entry name" value="P-loop containing nucleotide triphosphate hydrolases"/>
    <property type="match status" value="2"/>
</dbReference>
<dbReference type="CDD" id="cd18579">
    <property type="entry name" value="ABC_6TM_ABCC_D1"/>
    <property type="match status" value="1"/>
</dbReference>
<dbReference type="InterPro" id="IPR044746">
    <property type="entry name" value="ABCC_6TM_D1"/>
</dbReference>
<evidence type="ECO:0000256" key="10">
    <source>
        <dbReference type="ARBA" id="ARBA00023180"/>
    </source>
</evidence>
<evidence type="ECO:0000256" key="3">
    <source>
        <dbReference type="ARBA" id="ARBA00022448"/>
    </source>
</evidence>
<accession>A0A9W9NFM1</accession>
<feature type="transmembrane region" description="Helical" evidence="11">
    <location>
        <begin position="78"/>
        <end position="96"/>
    </location>
</feature>
<dbReference type="GO" id="GO:0016887">
    <property type="term" value="F:ATP hydrolysis activity"/>
    <property type="evidence" value="ECO:0007669"/>
    <property type="project" value="InterPro"/>
</dbReference>
<dbReference type="InterPro" id="IPR003593">
    <property type="entry name" value="AAA+_ATPase"/>
</dbReference>
<evidence type="ECO:0000256" key="7">
    <source>
        <dbReference type="ARBA" id="ARBA00022840"/>
    </source>
</evidence>
<keyword evidence="8 11" id="KW-1133">Transmembrane helix</keyword>
<keyword evidence="6" id="KW-0547">Nucleotide-binding</keyword>
<evidence type="ECO:0000259" key="12">
    <source>
        <dbReference type="PROSITE" id="PS50893"/>
    </source>
</evidence>
<dbReference type="InterPro" id="IPR017871">
    <property type="entry name" value="ABC_transporter-like_CS"/>
</dbReference>
<keyword evidence="3" id="KW-0813">Transport</keyword>
<feature type="transmembrane region" description="Helical" evidence="11">
    <location>
        <begin position="102"/>
        <end position="120"/>
    </location>
</feature>
<evidence type="ECO:0000313" key="15">
    <source>
        <dbReference type="Proteomes" id="UP001150904"/>
    </source>
</evidence>
<evidence type="ECO:0000256" key="8">
    <source>
        <dbReference type="ARBA" id="ARBA00022989"/>
    </source>
</evidence>
<comment type="caution">
    <text evidence="14">The sequence shown here is derived from an EMBL/GenBank/DDBJ whole genome shotgun (WGS) entry which is preliminary data.</text>
</comment>
<dbReference type="SUPFAM" id="SSF90123">
    <property type="entry name" value="ABC transporter transmembrane region"/>
    <property type="match status" value="2"/>
</dbReference>
<dbReference type="InterPro" id="IPR056227">
    <property type="entry name" value="TMD0_ABC"/>
</dbReference>
<dbReference type="GeneID" id="83175521"/>
<dbReference type="SUPFAM" id="SSF52540">
    <property type="entry name" value="P-loop containing nucleoside triphosphate hydrolases"/>
    <property type="match status" value="2"/>
</dbReference>
<dbReference type="InterPro" id="IPR027417">
    <property type="entry name" value="P-loop_NTPase"/>
</dbReference>
<dbReference type="Gene3D" id="1.20.1560.10">
    <property type="entry name" value="ABC transporter type 1, transmembrane domain"/>
    <property type="match status" value="2"/>
</dbReference>
<protein>
    <submittedName>
        <fullName evidence="14">P-loop containing nucleoside triphosphate hydrolase protein</fullName>
    </submittedName>
</protein>
<dbReference type="Pfam" id="PF00005">
    <property type="entry name" value="ABC_tran"/>
    <property type="match status" value="2"/>
</dbReference>
<feature type="transmembrane region" description="Helical" evidence="11">
    <location>
        <begin position="38"/>
        <end position="57"/>
    </location>
</feature>
<evidence type="ECO:0000256" key="11">
    <source>
        <dbReference type="SAM" id="Phobius"/>
    </source>
</evidence>
<feature type="transmembrane region" description="Helical" evidence="11">
    <location>
        <begin position="132"/>
        <end position="149"/>
    </location>
</feature>
<evidence type="ECO:0000256" key="4">
    <source>
        <dbReference type="ARBA" id="ARBA00022475"/>
    </source>
</evidence>
<dbReference type="InterPro" id="IPR044726">
    <property type="entry name" value="ABCC_6TM_D2"/>
</dbReference>
<gene>
    <name evidence="14" type="ORF">N7498_001158</name>
</gene>
<feature type="transmembrane region" description="Helical" evidence="11">
    <location>
        <begin position="270"/>
        <end position="291"/>
    </location>
</feature>
<dbReference type="PROSITE" id="PS50929">
    <property type="entry name" value="ABC_TM1F"/>
    <property type="match status" value="2"/>
</dbReference>
<evidence type="ECO:0000256" key="6">
    <source>
        <dbReference type="ARBA" id="ARBA00022741"/>
    </source>
</evidence>
<dbReference type="PANTHER" id="PTHR24223">
    <property type="entry name" value="ATP-BINDING CASSETTE SUB-FAMILY C"/>
    <property type="match status" value="1"/>
</dbReference>
<dbReference type="InterPro" id="IPR003439">
    <property type="entry name" value="ABC_transporter-like_ATP-bd"/>
</dbReference>
<dbReference type="Proteomes" id="UP001150904">
    <property type="component" value="Unassembled WGS sequence"/>
</dbReference>
<feature type="transmembrane region" description="Helical" evidence="11">
    <location>
        <begin position="1117"/>
        <end position="1138"/>
    </location>
</feature>
<evidence type="ECO:0000259" key="13">
    <source>
        <dbReference type="PROSITE" id="PS50929"/>
    </source>
</evidence>
<evidence type="ECO:0000256" key="5">
    <source>
        <dbReference type="ARBA" id="ARBA00022692"/>
    </source>
</evidence>
<reference evidence="14" key="2">
    <citation type="journal article" date="2023" name="IMA Fungus">
        <title>Comparative genomic study of the Penicillium genus elucidates a diverse pangenome and 15 lateral gene transfer events.</title>
        <authorList>
            <person name="Petersen C."/>
            <person name="Sorensen T."/>
            <person name="Nielsen M.R."/>
            <person name="Sondergaard T.E."/>
            <person name="Sorensen J.L."/>
            <person name="Fitzpatrick D.A."/>
            <person name="Frisvad J.C."/>
            <person name="Nielsen K.L."/>
        </authorList>
    </citation>
    <scope>NUCLEOTIDE SEQUENCE</scope>
    <source>
        <strain evidence="14">IBT 15544</strain>
    </source>
</reference>
<evidence type="ECO:0000256" key="2">
    <source>
        <dbReference type="ARBA" id="ARBA00009726"/>
    </source>
</evidence>
<dbReference type="RefSeq" id="XP_058313632.1">
    <property type="nucleotide sequence ID" value="XM_058448221.1"/>
</dbReference>
<keyword evidence="10" id="KW-0325">Glycoprotein</keyword>
<dbReference type="InterPro" id="IPR050173">
    <property type="entry name" value="ABC_transporter_C-like"/>
</dbReference>
<dbReference type="Pfam" id="PF00664">
    <property type="entry name" value="ABC_membrane"/>
    <property type="match status" value="2"/>
</dbReference>
<comment type="subcellular location">
    <subcellularLocation>
        <location evidence="1">Cell membrane</location>
        <topology evidence="1">Multi-pass membrane protein</topology>
    </subcellularLocation>
</comment>
<dbReference type="CDD" id="cd18580">
    <property type="entry name" value="ABC_6TM_ABCC_D2"/>
    <property type="match status" value="1"/>
</dbReference>
<name>A0A9W9NFM1_9EURO</name>
<dbReference type="FunFam" id="1.20.1560.10:FF:000055">
    <property type="entry name" value="ABC multidrug transporter (Eurofung)"/>
    <property type="match status" value="1"/>
</dbReference>
<keyword evidence="9 11" id="KW-0472">Membrane</keyword>
<feature type="domain" description="ABC transmembrane type-1" evidence="13">
    <location>
        <begin position="280"/>
        <end position="557"/>
    </location>
</feature>
<feature type="domain" description="ABC transmembrane type-1" evidence="13">
    <location>
        <begin position="889"/>
        <end position="1174"/>
    </location>
</feature>
<feature type="transmembrane region" description="Helical" evidence="11">
    <location>
        <begin position="407"/>
        <end position="431"/>
    </location>
</feature>